<protein>
    <recommendedName>
        <fullName evidence="1">AAA domain-containing protein</fullName>
    </recommendedName>
</protein>
<dbReference type="EMBL" id="CP000096">
    <property type="protein sequence ID" value="ABB23556.1"/>
    <property type="molecule type" value="Genomic_DNA"/>
</dbReference>
<keyword evidence="3" id="KW-1185">Reference proteome</keyword>
<evidence type="ECO:0000259" key="1">
    <source>
        <dbReference type="Pfam" id="PF13614"/>
    </source>
</evidence>
<proteinExistence type="predicted"/>
<dbReference type="InterPro" id="IPR027417">
    <property type="entry name" value="P-loop_NTPase"/>
</dbReference>
<sequence>MRTAFIGSGMMDYAWIDAFGFSRSFARLGQRTLLVWLVDEEPPLQYAVHDGGDGLGKKGFPFGLQSDEDVQDAIRPCTEPNLDVMWFRKRPAQLDMALSCMHDMSSFLSDKLNAVSDGYVHVILAGYEEQYRHLSISMLMAADSLVLSVDVAQYSLDDIVRLLVNIGTVSYQSKQRLSVEAVCLRGYDARLQSSQLVRNELMMIFNAKVLDSALPSMRHSSPPSSVWVTNGNELAYQRLANEISPRMSRTASAIKRRQRA</sequence>
<dbReference type="Proteomes" id="UP000002709">
    <property type="component" value="Chromosome"/>
</dbReference>
<accession>Q3B525</accession>
<dbReference type="Pfam" id="PF13614">
    <property type="entry name" value="AAA_31"/>
    <property type="match status" value="1"/>
</dbReference>
<evidence type="ECO:0000313" key="3">
    <source>
        <dbReference type="Proteomes" id="UP000002709"/>
    </source>
</evidence>
<name>Q3B525_CHLL3</name>
<dbReference type="InterPro" id="IPR025669">
    <property type="entry name" value="AAA_dom"/>
</dbReference>
<dbReference type="eggNOG" id="COG1192">
    <property type="taxonomic scope" value="Bacteria"/>
</dbReference>
<reference evidence="3" key="1">
    <citation type="submission" date="2005-08" db="EMBL/GenBank/DDBJ databases">
        <title>Complete sequence of Pelodictyon luteolum DSM 273.</title>
        <authorList>
            <consortium name="US DOE Joint Genome Institute"/>
            <person name="Copeland A."/>
            <person name="Lucas S."/>
            <person name="Lapidus A."/>
            <person name="Barry K."/>
            <person name="Detter J.C."/>
            <person name="Glavina T."/>
            <person name="Hammon N."/>
            <person name="Israni S."/>
            <person name="Pitluck S."/>
            <person name="Bryant D."/>
            <person name="Schmutz J."/>
            <person name="Larimer F."/>
            <person name="Land M."/>
            <person name="Kyrpides N."/>
            <person name="Ivanova N."/>
            <person name="Richardson P."/>
        </authorList>
    </citation>
    <scope>NUCLEOTIDE SEQUENCE [LARGE SCALE GENOMIC DNA]</scope>
    <source>
        <strain evidence="3">DSM 273 / BCRC 81028 / 2530</strain>
    </source>
</reference>
<gene>
    <name evidence="2" type="ordered locus">Plut_0678</name>
</gene>
<feature type="domain" description="AAA" evidence="1">
    <location>
        <begin position="66"/>
        <end position="178"/>
    </location>
</feature>
<organism evidence="2 3">
    <name type="scientific">Chlorobium luteolum (strain DSM 273 / BCRC 81028 / 2530)</name>
    <name type="common">Pelodictyon luteolum</name>
    <dbReference type="NCBI Taxonomy" id="319225"/>
    <lineage>
        <taxon>Bacteria</taxon>
        <taxon>Pseudomonadati</taxon>
        <taxon>Chlorobiota</taxon>
        <taxon>Chlorobiia</taxon>
        <taxon>Chlorobiales</taxon>
        <taxon>Chlorobiaceae</taxon>
        <taxon>Chlorobium/Pelodictyon group</taxon>
        <taxon>Pelodictyon</taxon>
    </lineage>
</organism>
<dbReference type="AlphaFoldDB" id="Q3B525"/>
<dbReference type="KEGG" id="plt:Plut_0678"/>
<dbReference type="Gene3D" id="3.40.50.300">
    <property type="entry name" value="P-loop containing nucleotide triphosphate hydrolases"/>
    <property type="match status" value="1"/>
</dbReference>
<dbReference type="SUPFAM" id="SSF52540">
    <property type="entry name" value="P-loop containing nucleoside triphosphate hydrolases"/>
    <property type="match status" value="1"/>
</dbReference>
<evidence type="ECO:0000313" key="2">
    <source>
        <dbReference type="EMBL" id="ABB23556.1"/>
    </source>
</evidence>
<dbReference type="STRING" id="319225.Plut_0678"/>
<dbReference type="HOGENOM" id="CLU_1068978_0_0_10"/>
<dbReference type="RefSeq" id="WP_011357431.1">
    <property type="nucleotide sequence ID" value="NC_007512.1"/>
</dbReference>